<protein>
    <submittedName>
        <fullName evidence="2">ATP-binding protein</fullName>
    </submittedName>
</protein>
<dbReference type="Proteomes" id="UP000677913">
    <property type="component" value="Unassembled WGS sequence"/>
</dbReference>
<keyword evidence="2" id="KW-0547">Nucleotide-binding</keyword>
<keyword evidence="3" id="KW-1185">Reference proteome</keyword>
<dbReference type="InterPro" id="IPR038461">
    <property type="entry name" value="Schlafen_AlbA_2_dom_sf"/>
</dbReference>
<name>A0A8J8BCM4_9ACTN</name>
<feature type="domain" description="Schlafen AlbA-2" evidence="1">
    <location>
        <begin position="14"/>
        <end position="133"/>
    </location>
</feature>
<proteinExistence type="predicted"/>
<keyword evidence="2" id="KW-0067">ATP-binding</keyword>
<evidence type="ECO:0000259" key="1">
    <source>
        <dbReference type="Pfam" id="PF04326"/>
    </source>
</evidence>
<dbReference type="AlphaFoldDB" id="A0A8J8BCM4"/>
<organism evidence="2 3">
    <name type="scientific">Actinocrinis puniceicyclus</name>
    <dbReference type="NCBI Taxonomy" id="977794"/>
    <lineage>
        <taxon>Bacteria</taxon>
        <taxon>Bacillati</taxon>
        <taxon>Actinomycetota</taxon>
        <taxon>Actinomycetes</taxon>
        <taxon>Catenulisporales</taxon>
        <taxon>Actinospicaceae</taxon>
        <taxon>Actinocrinis</taxon>
    </lineage>
</organism>
<dbReference type="EMBL" id="JAGSXH010000005">
    <property type="protein sequence ID" value="MBS2961929.1"/>
    <property type="molecule type" value="Genomic_DNA"/>
</dbReference>
<dbReference type="RefSeq" id="WP_211464070.1">
    <property type="nucleotide sequence ID" value="NZ_JAGSXH010000005.1"/>
</dbReference>
<dbReference type="Pfam" id="PF04326">
    <property type="entry name" value="SLFN_AlbA_2"/>
    <property type="match status" value="1"/>
</dbReference>
<evidence type="ECO:0000313" key="2">
    <source>
        <dbReference type="EMBL" id="MBS2961929.1"/>
    </source>
</evidence>
<evidence type="ECO:0000313" key="3">
    <source>
        <dbReference type="Proteomes" id="UP000677913"/>
    </source>
</evidence>
<accession>A0A8J8BCM4</accession>
<dbReference type="GO" id="GO:0005524">
    <property type="term" value="F:ATP binding"/>
    <property type="evidence" value="ECO:0007669"/>
    <property type="project" value="UniProtKB-KW"/>
</dbReference>
<dbReference type="InterPro" id="IPR007421">
    <property type="entry name" value="Schlafen_AlbA_2_dom"/>
</dbReference>
<gene>
    <name evidence="2" type="ORF">KGA66_02635</name>
</gene>
<dbReference type="Gene3D" id="3.30.950.30">
    <property type="entry name" value="Schlafen, AAA domain"/>
    <property type="match status" value="1"/>
</dbReference>
<comment type="caution">
    <text evidence="2">The sequence shown here is derived from an EMBL/GenBank/DDBJ whole genome shotgun (WGS) entry which is preliminary data.</text>
</comment>
<sequence length="193" mass="20499">MTSVDLALALGTVETATLEFKVAAKSASTREKIGQAICAMANDLTAAGGGDILVGVDDNGNPADDVDTSDGALRAFADFRDDGRILDRPGLTVNIATYKTKPVVRLHVNASAAPPVRFNNVVYVRPGPTTRKAHADDERVLTERRRANDLPFDLHTRPSAAQDDLNLKDRTGGSLPIISTASTITAIRHSPGR</sequence>
<reference evidence="2" key="1">
    <citation type="submission" date="2021-04" db="EMBL/GenBank/DDBJ databases">
        <title>Genome based classification of Actinospica acidithermotolerans sp. nov., an actinobacterium isolated from an Indonesian hot spring.</title>
        <authorList>
            <person name="Kusuma A.B."/>
            <person name="Putra K.E."/>
            <person name="Nafisah S."/>
            <person name="Loh J."/>
            <person name="Nouioui I."/>
            <person name="Goodfellow M."/>
        </authorList>
    </citation>
    <scope>NUCLEOTIDE SEQUENCE</scope>
    <source>
        <strain evidence="2">DSM 45618</strain>
    </source>
</reference>